<dbReference type="Pfam" id="PF00665">
    <property type="entry name" value="rve"/>
    <property type="match status" value="1"/>
</dbReference>
<dbReference type="PANTHER" id="PTHR46889:SF7">
    <property type="entry name" value="TRANSPOSASE FOR INSERTION SEQUENCE ELEMENT IS904"/>
    <property type="match status" value="1"/>
</dbReference>
<dbReference type="PANTHER" id="PTHR46889">
    <property type="entry name" value="TRANSPOSASE INSF FOR INSERTION SEQUENCE IS3B-RELATED"/>
    <property type="match status" value="1"/>
</dbReference>
<dbReference type="InterPro" id="IPR055247">
    <property type="entry name" value="InsJ-like_HTH"/>
</dbReference>
<comment type="caution">
    <text evidence="3">The sequence shown here is derived from an EMBL/GenBank/DDBJ whole genome shotgun (WGS) entry which is preliminary data.</text>
</comment>
<organism evidence="3 4">
    <name type="scientific">Heyndrickxia acidicola</name>
    <dbReference type="NCBI Taxonomy" id="209389"/>
    <lineage>
        <taxon>Bacteria</taxon>
        <taxon>Bacillati</taxon>
        <taxon>Bacillota</taxon>
        <taxon>Bacilli</taxon>
        <taxon>Bacillales</taxon>
        <taxon>Bacillaceae</taxon>
        <taxon>Heyndrickxia</taxon>
    </lineage>
</organism>
<sequence length="448" mass="52972">MTKFTDIDKINAVKRYLSGKESLQTIADSIRVNKSVFLNWAQQYRYHGEKAFEKVYATYTWEYKLDVLNYMNEHGTSIRETAAIFNIPAPSTLTNWRKQLEMEGLDGLKMKKKGRSSMEKDNRKKPVDGSVEALKEEVERLRMENAYFKKVEYLSSKQGKITKQDKTKVVYELRTEFPVIALLQLANIPRSTYYYWVKNRNRPDRDIEFKKLIQSIYDEHEGRYGYRRIRDELTNRGHKVNHKKVQRLMEELGLKSLVRMKKYRSYKGTMGKIVPNILNRNFKAQKPNEKWITDITEFKLFGEKLYLSPILDLYNGEIITYTIGSRPVYSLVSTMLDQAIEKVTDKAKLLIHSDQGWHYQMKQYRHALKQHGITQSMSRKGNCYDNAVIEKFFGIKKSEFLYLKEFDSVGHLKLELDKYINYYNNKRIKTKLKGMSPVQYRVHAQQVA</sequence>
<dbReference type="Pfam" id="PF13333">
    <property type="entry name" value="rve_2"/>
    <property type="match status" value="1"/>
</dbReference>
<proteinExistence type="predicted"/>
<dbReference type="InterPro" id="IPR025948">
    <property type="entry name" value="HTH-like_dom"/>
</dbReference>
<dbReference type="RefSeq" id="WP_157090593.1">
    <property type="nucleotide sequence ID" value="NZ_JARMAB010000002.1"/>
</dbReference>
<gene>
    <name evidence="3" type="ORF">P4T90_00500</name>
</gene>
<dbReference type="NCBIfam" id="NF033516">
    <property type="entry name" value="transpos_IS3"/>
    <property type="match status" value="1"/>
</dbReference>
<dbReference type="Gene3D" id="1.10.10.10">
    <property type="entry name" value="Winged helix-like DNA-binding domain superfamily/Winged helix DNA-binding domain"/>
    <property type="match status" value="1"/>
</dbReference>
<dbReference type="Gene3D" id="3.30.420.10">
    <property type="entry name" value="Ribonuclease H-like superfamily/Ribonuclease H"/>
    <property type="match status" value="1"/>
</dbReference>
<keyword evidence="4" id="KW-1185">Reference proteome</keyword>
<evidence type="ECO:0000313" key="4">
    <source>
        <dbReference type="Proteomes" id="UP001341444"/>
    </source>
</evidence>
<dbReference type="InterPro" id="IPR009057">
    <property type="entry name" value="Homeodomain-like_sf"/>
</dbReference>
<evidence type="ECO:0000259" key="2">
    <source>
        <dbReference type="PROSITE" id="PS50994"/>
    </source>
</evidence>
<accession>A0ABU6MA63</accession>
<feature type="domain" description="Integrase catalytic" evidence="2">
    <location>
        <begin position="283"/>
        <end position="445"/>
    </location>
</feature>
<comment type="function">
    <text evidence="1">Involved in the transposition of the insertion sequence.</text>
</comment>
<evidence type="ECO:0000313" key="3">
    <source>
        <dbReference type="EMBL" id="MED1201565.1"/>
    </source>
</evidence>
<dbReference type="InterPro" id="IPR050900">
    <property type="entry name" value="Transposase_IS3/IS150/IS904"/>
</dbReference>
<dbReference type="InterPro" id="IPR048020">
    <property type="entry name" value="Transpos_IS3"/>
</dbReference>
<dbReference type="InterPro" id="IPR036388">
    <property type="entry name" value="WH-like_DNA-bd_sf"/>
</dbReference>
<dbReference type="InterPro" id="IPR001584">
    <property type="entry name" value="Integrase_cat-core"/>
</dbReference>
<dbReference type="InterPro" id="IPR012337">
    <property type="entry name" value="RNaseH-like_sf"/>
</dbReference>
<dbReference type="Pfam" id="PF13518">
    <property type="entry name" value="HTH_28"/>
    <property type="match status" value="1"/>
</dbReference>
<reference evidence="3 4" key="1">
    <citation type="submission" date="2023-03" db="EMBL/GenBank/DDBJ databases">
        <title>Bacillus Genome Sequencing.</title>
        <authorList>
            <person name="Dunlap C."/>
        </authorList>
    </citation>
    <scope>NUCLEOTIDE SEQUENCE [LARGE SCALE GENOMIC DNA]</scope>
    <source>
        <strain evidence="3 4">B-23453</strain>
    </source>
</reference>
<dbReference type="PROSITE" id="PS50994">
    <property type="entry name" value="INTEGRASE"/>
    <property type="match status" value="1"/>
</dbReference>
<dbReference type="SUPFAM" id="SSF46689">
    <property type="entry name" value="Homeodomain-like"/>
    <property type="match status" value="2"/>
</dbReference>
<dbReference type="InterPro" id="IPR036397">
    <property type="entry name" value="RNaseH_sf"/>
</dbReference>
<dbReference type="SUPFAM" id="SSF53098">
    <property type="entry name" value="Ribonuclease H-like"/>
    <property type="match status" value="1"/>
</dbReference>
<dbReference type="Proteomes" id="UP001341444">
    <property type="component" value="Unassembled WGS sequence"/>
</dbReference>
<protein>
    <submittedName>
        <fullName evidence="3">IS3 family transposase</fullName>
    </submittedName>
</protein>
<name>A0ABU6MA63_9BACI</name>
<dbReference type="EMBL" id="JARMAB010000002">
    <property type="protein sequence ID" value="MED1201565.1"/>
    <property type="molecule type" value="Genomic_DNA"/>
</dbReference>
<evidence type="ECO:0000256" key="1">
    <source>
        <dbReference type="ARBA" id="ARBA00002286"/>
    </source>
</evidence>
<dbReference type="Pfam" id="PF13276">
    <property type="entry name" value="HTH_21"/>
    <property type="match status" value="1"/>
</dbReference>